<comment type="caution">
    <text evidence="2">The sequence shown here is derived from an EMBL/GenBank/DDBJ whole genome shotgun (WGS) entry which is preliminary data.</text>
</comment>
<accession>M5U8X6</accession>
<sequence length="149" mass="16041">MPGDGKRYPTEALAMLTSTAIFLGALAVPSVAYLFRRHLLRPEAEPLVFILACVVAYIALVVSIPVRRAEIEHAALAFDASDSSAQAEAARRRVSNDTGLTLAPITGLFIIPIWSLLTYTGLATIHWVATAFARIKNADNHDMHRSGGG</sequence>
<feature type="transmembrane region" description="Helical" evidence="1">
    <location>
        <begin position="12"/>
        <end position="35"/>
    </location>
</feature>
<name>M5U8X6_9BACT</name>
<keyword evidence="3" id="KW-1185">Reference proteome</keyword>
<evidence type="ECO:0000256" key="1">
    <source>
        <dbReference type="SAM" id="Phobius"/>
    </source>
</evidence>
<feature type="transmembrane region" description="Helical" evidence="1">
    <location>
        <begin position="105"/>
        <end position="129"/>
    </location>
</feature>
<dbReference type="AlphaFoldDB" id="M5U8X6"/>
<gene>
    <name evidence="2" type="ORF">RSSM_04249</name>
</gene>
<evidence type="ECO:0000313" key="3">
    <source>
        <dbReference type="Proteomes" id="UP000011885"/>
    </source>
</evidence>
<feature type="transmembrane region" description="Helical" evidence="1">
    <location>
        <begin position="47"/>
        <end position="66"/>
    </location>
</feature>
<keyword evidence="1" id="KW-0472">Membrane</keyword>
<dbReference type="EMBL" id="ANOH01000284">
    <property type="protein sequence ID" value="EMI54311.1"/>
    <property type="molecule type" value="Genomic_DNA"/>
</dbReference>
<keyword evidence="1" id="KW-1133">Transmembrane helix</keyword>
<proteinExistence type="predicted"/>
<evidence type="ECO:0000313" key="2">
    <source>
        <dbReference type="EMBL" id="EMI54311.1"/>
    </source>
</evidence>
<dbReference type="Proteomes" id="UP000011885">
    <property type="component" value="Unassembled WGS sequence"/>
</dbReference>
<keyword evidence="1" id="KW-0812">Transmembrane</keyword>
<protein>
    <submittedName>
        <fullName evidence="2">Membrane protein</fullName>
    </submittedName>
</protein>
<dbReference type="PATRIC" id="fig|1263870.3.peg.4496"/>
<organism evidence="2 3">
    <name type="scientific">Rhodopirellula sallentina SM41</name>
    <dbReference type="NCBI Taxonomy" id="1263870"/>
    <lineage>
        <taxon>Bacteria</taxon>
        <taxon>Pseudomonadati</taxon>
        <taxon>Planctomycetota</taxon>
        <taxon>Planctomycetia</taxon>
        <taxon>Pirellulales</taxon>
        <taxon>Pirellulaceae</taxon>
        <taxon>Rhodopirellula</taxon>
    </lineage>
</organism>
<reference evidence="2 3" key="1">
    <citation type="journal article" date="2013" name="Mar. Genomics">
        <title>Expression of sulfatases in Rhodopirellula baltica and the diversity of sulfatases in the genus Rhodopirellula.</title>
        <authorList>
            <person name="Wegner C.E."/>
            <person name="Richter-Heitmann T."/>
            <person name="Klindworth A."/>
            <person name="Klockow C."/>
            <person name="Richter M."/>
            <person name="Achstetter T."/>
            <person name="Glockner F.O."/>
            <person name="Harder J."/>
        </authorList>
    </citation>
    <scope>NUCLEOTIDE SEQUENCE [LARGE SCALE GENOMIC DNA]</scope>
    <source>
        <strain evidence="2 3">SM41</strain>
    </source>
</reference>